<proteinExistence type="predicted"/>
<evidence type="ECO:0000313" key="2">
    <source>
        <dbReference type="Proteomes" id="UP000006281"/>
    </source>
</evidence>
<organism evidence="1 2">
    <name type="scientific">Saccharothrix espanaensis (strain ATCC 51144 / DSM 44229 / JCM 9112 / NBRC 15066 / NRRL 15764)</name>
    <dbReference type="NCBI Taxonomy" id="1179773"/>
    <lineage>
        <taxon>Bacteria</taxon>
        <taxon>Bacillati</taxon>
        <taxon>Actinomycetota</taxon>
        <taxon>Actinomycetes</taxon>
        <taxon>Pseudonocardiales</taxon>
        <taxon>Pseudonocardiaceae</taxon>
        <taxon>Saccharothrix</taxon>
    </lineage>
</organism>
<name>K0K419_SACES</name>
<dbReference type="Proteomes" id="UP000006281">
    <property type="component" value="Chromosome"/>
</dbReference>
<evidence type="ECO:0000313" key="1">
    <source>
        <dbReference type="EMBL" id="CCH35000.1"/>
    </source>
</evidence>
<dbReference type="HOGENOM" id="CLU_3084473_0_0_11"/>
<keyword evidence="2" id="KW-1185">Reference proteome</keyword>
<dbReference type="KEGG" id="sesp:BN6_77800"/>
<sequence length="52" mass="6058">MGPTPDEMWEWAEQQAASTPAWTDERWQRVNAIFGIRLADEQRPPQQYPEAA</sequence>
<dbReference type="PATRIC" id="fig|1179773.3.peg.7856"/>
<accession>K0K419</accession>
<dbReference type="STRING" id="1179773.BN6_77800"/>
<reference evidence="1 2" key="1">
    <citation type="journal article" date="2012" name="BMC Genomics">
        <title>Complete genome sequence of Saccharothrix espanaensis DSM 44229T and comparison to the other completely sequenced Pseudonocardiaceae.</title>
        <authorList>
            <person name="Strobel T."/>
            <person name="Al-Dilaimi A."/>
            <person name="Blom J."/>
            <person name="Gessner A."/>
            <person name="Kalinowski J."/>
            <person name="Luzhetska M."/>
            <person name="Puhler A."/>
            <person name="Szczepanowski R."/>
            <person name="Bechthold A."/>
            <person name="Ruckert C."/>
        </authorList>
    </citation>
    <scope>NUCLEOTIDE SEQUENCE [LARGE SCALE GENOMIC DNA]</scope>
    <source>
        <strain evidence="2">ATCC 51144 / DSM 44229 / JCM 9112 / NBRC 15066 / NRRL 15764</strain>
    </source>
</reference>
<protein>
    <submittedName>
        <fullName evidence="1">Uncharacterized protein</fullName>
    </submittedName>
</protein>
<dbReference type="EMBL" id="HE804045">
    <property type="protein sequence ID" value="CCH35000.1"/>
    <property type="molecule type" value="Genomic_DNA"/>
</dbReference>
<dbReference type="AlphaFoldDB" id="K0K419"/>
<dbReference type="eggNOG" id="ENOG5030VGQ">
    <property type="taxonomic scope" value="Bacteria"/>
</dbReference>
<gene>
    <name evidence="1" type="ordered locus">BN6_77800</name>
</gene>